<dbReference type="GO" id="GO:0016301">
    <property type="term" value="F:kinase activity"/>
    <property type="evidence" value="ECO:0007669"/>
    <property type="project" value="UniProtKB-KW"/>
</dbReference>
<dbReference type="InterPro" id="IPR016477">
    <property type="entry name" value="Fructo-/Ketosamine-3-kinase"/>
</dbReference>
<accession>A0A2P2I3D2</accession>
<dbReference type="EMBL" id="IACF01002902">
    <property type="protein sequence ID" value="LAB68537.1"/>
    <property type="molecule type" value="mRNA"/>
</dbReference>
<dbReference type="InterPro" id="IPR011009">
    <property type="entry name" value="Kinase-like_dom_sf"/>
</dbReference>
<proteinExistence type="evidence at transcript level"/>
<comment type="catalytic activity">
    <reaction evidence="2">
        <text>N(6)-D-ribulosyl-L-lysyl-[protein] + ATP = N(6)-(3-O-phospho-D-ribulosyl)-L-lysyl-[protein] + ADP + H(+)</text>
        <dbReference type="Rhea" id="RHEA:48432"/>
        <dbReference type="Rhea" id="RHEA-COMP:12103"/>
        <dbReference type="Rhea" id="RHEA-COMP:12104"/>
        <dbReference type="ChEBI" id="CHEBI:15378"/>
        <dbReference type="ChEBI" id="CHEBI:30616"/>
        <dbReference type="ChEBI" id="CHEBI:90418"/>
        <dbReference type="ChEBI" id="CHEBI:90420"/>
        <dbReference type="ChEBI" id="CHEBI:456216"/>
        <dbReference type="EC" id="2.7.1.172"/>
    </reaction>
    <physiologicalReaction direction="left-to-right" evidence="2">
        <dbReference type="Rhea" id="RHEA:48433"/>
    </physiologicalReaction>
</comment>
<dbReference type="Gene3D" id="3.90.1200.10">
    <property type="match status" value="1"/>
</dbReference>
<feature type="region of interest" description="Disordered" evidence="3">
    <location>
        <begin position="34"/>
        <end position="56"/>
    </location>
</feature>
<evidence type="ECO:0000256" key="2">
    <source>
        <dbReference type="ARBA" id="ARBA00048655"/>
    </source>
</evidence>
<dbReference type="GO" id="GO:0102193">
    <property type="term" value="F:protein-ribulosamine 3-kinase activity"/>
    <property type="evidence" value="ECO:0007669"/>
    <property type="project" value="UniProtKB-EC"/>
</dbReference>
<sequence length="236" mass="26475">MEYLDLKGSKAGAALGAQIADLHLHNQKLLNSPSTSRITTLSNDDPAEESDSRGSSSLIHEKRFGFHVPTSCGYIAQNNSWCDDWPSLITRKLDEQIHKLQSESRPGREALLLWPALQRVIPSLFDDLKEPIIPSLLHGDLWTGNVGSVTEDGVSKPVVFDPACFYGHHEYDLAIAGMFGGFGSAFWSSYFDRIPKQAGWDRRHKLYQLFHYLNHWNHFGSGYASSSLGIMRELTK</sequence>
<dbReference type="PIRSF" id="PIRSF006221">
    <property type="entry name" value="Ketosamine-3-kinase"/>
    <property type="match status" value="1"/>
</dbReference>
<dbReference type="EC" id="2.7.1.172" evidence="1"/>
<organism evidence="4">
    <name type="scientific">Hirondellea gigas</name>
    <dbReference type="NCBI Taxonomy" id="1518452"/>
    <lineage>
        <taxon>Eukaryota</taxon>
        <taxon>Metazoa</taxon>
        <taxon>Ecdysozoa</taxon>
        <taxon>Arthropoda</taxon>
        <taxon>Crustacea</taxon>
        <taxon>Multicrustacea</taxon>
        <taxon>Malacostraca</taxon>
        <taxon>Eumalacostraca</taxon>
        <taxon>Peracarida</taxon>
        <taxon>Amphipoda</taxon>
        <taxon>Amphilochidea</taxon>
        <taxon>Lysianassida</taxon>
        <taxon>Lysianassidira</taxon>
        <taxon>Lysianassoidea</taxon>
        <taxon>Lysianassidae</taxon>
        <taxon>Hirondellea</taxon>
    </lineage>
</organism>
<dbReference type="AlphaFoldDB" id="A0A2P2I3D2"/>
<keyword evidence="4" id="KW-0808">Transferase</keyword>
<dbReference type="PANTHER" id="PTHR12149:SF8">
    <property type="entry name" value="PROTEIN-RIBULOSAMINE 3-KINASE"/>
    <property type="match status" value="1"/>
</dbReference>
<evidence type="ECO:0000313" key="4">
    <source>
        <dbReference type="EMBL" id="LAB68537.1"/>
    </source>
</evidence>
<protein>
    <recommendedName>
        <fullName evidence="1">protein-ribulosamine 3-kinase</fullName>
        <ecNumber evidence="1">2.7.1.172</ecNumber>
    </recommendedName>
</protein>
<name>A0A2P2I3D2_9CRUS</name>
<feature type="compositionally biased region" description="Polar residues" evidence="3">
    <location>
        <begin position="34"/>
        <end position="43"/>
    </location>
</feature>
<dbReference type="Pfam" id="PF03881">
    <property type="entry name" value="Fructosamin_kin"/>
    <property type="match status" value="1"/>
</dbReference>
<keyword evidence="4" id="KW-0418">Kinase</keyword>
<reference evidence="4" key="1">
    <citation type="journal article" date="2018" name="Biosci. Biotechnol. Biochem.">
        <title>Polysaccharide hydrolase of the hadal zone amphipods Hirondellea gigas.</title>
        <authorList>
            <person name="Kobayashi H."/>
            <person name="Nagahama T."/>
            <person name="Arai W."/>
            <person name="Sasagawa Y."/>
            <person name="Umeda M."/>
            <person name="Hayashi T."/>
            <person name="Nikaido I."/>
            <person name="Watanabe H."/>
            <person name="Oguri K."/>
            <person name="Kitazato H."/>
            <person name="Fujioka K."/>
            <person name="Kido Y."/>
            <person name="Takami H."/>
        </authorList>
    </citation>
    <scope>NUCLEOTIDE SEQUENCE</scope>
    <source>
        <tissue evidence="4">Whole body</tissue>
    </source>
</reference>
<dbReference type="SUPFAM" id="SSF56112">
    <property type="entry name" value="Protein kinase-like (PK-like)"/>
    <property type="match status" value="1"/>
</dbReference>
<evidence type="ECO:0000256" key="1">
    <source>
        <dbReference type="ARBA" id="ARBA00011961"/>
    </source>
</evidence>
<evidence type="ECO:0000256" key="3">
    <source>
        <dbReference type="SAM" id="MobiDB-lite"/>
    </source>
</evidence>
<dbReference type="PANTHER" id="PTHR12149">
    <property type="entry name" value="FRUCTOSAMINE 3 KINASE-RELATED PROTEIN"/>
    <property type="match status" value="1"/>
</dbReference>